<reference evidence="2" key="1">
    <citation type="submission" date="2023-07" db="EMBL/GenBank/DDBJ databases">
        <title>Chromosome-level genome assembly of Artemia franciscana.</title>
        <authorList>
            <person name="Jo E."/>
        </authorList>
    </citation>
    <scope>NUCLEOTIDE SEQUENCE</scope>
    <source>
        <tissue evidence="2">Whole body</tissue>
    </source>
</reference>
<dbReference type="PANTHER" id="PTHR36300">
    <property type="entry name" value="RAW, ISOFORM A"/>
    <property type="match status" value="1"/>
</dbReference>
<dbReference type="Proteomes" id="UP001187531">
    <property type="component" value="Unassembled WGS sequence"/>
</dbReference>
<evidence type="ECO:0000259" key="1">
    <source>
        <dbReference type="PROSITE" id="PS50222"/>
    </source>
</evidence>
<proteinExistence type="predicted"/>
<dbReference type="GO" id="GO:0005509">
    <property type="term" value="F:calcium ion binding"/>
    <property type="evidence" value="ECO:0007669"/>
    <property type="project" value="InterPro"/>
</dbReference>
<dbReference type="AlphaFoldDB" id="A0AA88HZ26"/>
<dbReference type="SUPFAM" id="SSF47473">
    <property type="entry name" value="EF-hand"/>
    <property type="match status" value="1"/>
</dbReference>
<keyword evidence="3" id="KW-1185">Reference proteome</keyword>
<feature type="domain" description="EF-hand" evidence="1">
    <location>
        <begin position="343"/>
        <end position="378"/>
    </location>
</feature>
<name>A0AA88HZ26_ARTSF</name>
<organism evidence="2 3">
    <name type="scientific">Artemia franciscana</name>
    <name type="common">Brine shrimp</name>
    <name type="synonym">Artemia sanfranciscana</name>
    <dbReference type="NCBI Taxonomy" id="6661"/>
    <lineage>
        <taxon>Eukaryota</taxon>
        <taxon>Metazoa</taxon>
        <taxon>Ecdysozoa</taxon>
        <taxon>Arthropoda</taxon>
        <taxon>Crustacea</taxon>
        <taxon>Branchiopoda</taxon>
        <taxon>Anostraca</taxon>
        <taxon>Artemiidae</taxon>
        <taxon>Artemia</taxon>
    </lineage>
</organism>
<evidence type="ECO:0000313" key="3">
    <source>
        <dbReference type="Proteomes" id="UP001187531"/>
    </source>
</evidence>
<dbReference type="InterPro" id="IPR039470">
    <property type="entry name" value="Nuc_deoxyri_tr2"/>
</dbReference>
<dbReference type="GO" id="GO:0005886">
    <property type="term" value="C:plasma membrane"/>
    <property type="evidence" value="ECO:0007669"/>
    <property type="project" value="TreeGrafter"/>
</dbReference>
<dbReference type="Pfam" id="PF15891">
    <property type="entry name" value="Nuc_deoxyri_tr2"/>
    <property type="match status" value="2"/>
</dbReference>
<dbReference type="PROSITE" id="PS50222">
    <property type="entry name" value="EF_HAND_2"/>
    <property type="match status" value="1"/>
</dbReference>
<comment type="caution">
    <text evidence="2">The sequence shown here is derived from an EMBL/GenBank/DDBJ whole genome shotgun (WGS) entry which is preliminary data.</text>
</comment>
<protein>
    <recommendedName>
        <fullName evidence="1">EF-hand domain-containing protein</fullName>
    </recommendedName>
</protein>
<gene>
    <name evidence="2" type="ORF">QYM36_005338</name>
</gene>
<evidence type="ECO:0000313" key="2">
    <source>
        <dbReference type="EMBL" id="KAK2719828.1"/>
    </source>
</evidence>
<dbReference type="FunFam" id="3.40.50.450:FF:000017">
    <property type="entry name" value="Raw, isoform D"/>
    <property type="match status" value="1"/>
</dbReference>
<dbReference type="InterPro" id="IPR011992">
    <property type="entry name" value="EF-hand-dom_pair"/>
</dbReference>
<sequence>MFISTFQISYWVRISFEMLQNTHVAISDTELVTEDMKIRIESKLYGSVTRDLFEFWKLWVGPNVDGLLKTKDVRSLFNAMKLFPSQSQVYEMIQCARDRDRNHGKCIGPHRKCSESCMRPVDDSEDYLTFGEFCVLATELRKYSGKELCRPRPVSRRNDRHEKWVERKLKNSCKYQIFLGGSCNPTTWREEIAIPFLKQNKITYYNPQVNRWGPELIELEHQAKTTATVLLFVMDKHTRSVASMIEAAHSSAKHKKLILVVTPFEKGQEILEERITDRELDDLRTSRMVLQDLAERRSIPVFDDLDKALRSAHQILERNINSMDLTLEDGAKPVRHGHIPLAEKLIQIRDVFESLDTNGTRKLTLNEAFMAFKTCENPDVQYDEFLEILSGKSLSDLSKDWNVISERREGLIQFDQLCVVLAEKSGSRMESKRNVELVLEKITSVFSPLGKVLEWMTGSNRPRGVSRSSSQISGEIPPCESKDVYLGGSCGSSTWREDIAIPLLKKNGLSYYAPQTAKWSRRFIPSESRHMDSCRILLFAITKETRSMAAMCMAAHYIALGCQVVLCVQYLEDDCEIMGEKLSKLAIQDYNRGRAYLSDLANRERIPVFDNVEEAVLKVTQVATKSKR</sequence>
<dbReference type="PANTHER" id="PTHR36300:SF1">
    <property type="entry name" value="RAW, ISOFORM A"/>
    <property type="match status" value="1"/>
</dbReference>
<dbReference type="Gene3D" id="3.40.50.450">
    <property type="match status" value="2"/>
</dbReference>
<accession>A0AA88HZ26</accession>
<dbReference type="EMBL" id="JAVRJZ010000008">
    <property type="protein sequence ID" value="KAK2719828.1"/>
    <property type="molecule type" value="Genomic_DNA"/>
</dbReference>
<dbReference type="InterPro" id="IPR002048">
    <property type="entry name" value="EF_hand_dom"/>
</dbReference>